<evidence type="ECO:0000256" key="1">
    <source>
        <dbReference type="SAM" id="MobiDB-lite"/>
    </source>
</evidence>
<evidence type="ECO:0000313" key="5">
    <source>
        <dbReference type="Proteomes" id="UP000239720"/>
    </source>
</evidence>
<proteinExistence type="predicted"/>
<dbReference type="Proteomes" id="UP000239720">
    <property type="component" value="Unassembled WGS sequence"/>
</dbReference>
<keyword evidence="2" id="KW-1133">Transmembrane helix</keyword>
<feature type="transmembrane region" description="Helical" evidence="2">
    <location>
        <begin position="12"/>
        <end position="31"/>
    </location>
</feature>
<keyword evidence="2" id="KW-0472">Membrane</keyword>
<dbReference type="GO" id="GO:0016020">
    <property type="term" value="C:membrane"/>
    <property type="evidence" value="ECO:0007669"/>
    <property type="project" value="InterPro"/>
</dbReference>
<dbReference type="Pfam" id="PF09648">
    <property type="entry name" value="YycI"/>
    <property type="match status" value="1"/>
</dbReference>
<feature type="domain" description="Regulatory protein YycH-like" evidence="3">
    <location>
        <begin position="34"/>
        <end position="287"/>
    </location>
</feature>
<evidence type="ECO:0000256" key="2">
    <source>
        <dbReference type="SAM" id="Phobius"/>
    </source>
</evidence>
<sequence length="302" mass="34720">MDLDWSKAKSILIVIFVILNLFLAGVIIKLANDEGISQDTIENAKKALLNRGVIVNSEIPLYNKKIGTLVYGDESINKKRIVKNFLGQEEYIKEELTEDLEEGSKENLKEDLEESAKEKNMSQETIEKDGKEIIFKDNDNFIYKNKNLSYIISADKSSGEVLDSLKKLFKGTGVPINQFVFDKMENGDTYIFRQKHNEFWIFENYISVLMSKEDVLQLECRYRKIDGIEQGSDILTAHQVLIKNHDSIKDIEIVAIDLGFKEIAVQNGARETTDDIPVWRIRTSGDEELFYRVYDGEKINTQ</sequence>
<protein>
    <recommendedName>
        <fullName evidence="3">Regulatory protein YycH-like domain-containing protein</fullName>
    </recommendedName>
</protein>
<name>A0A2S8R7U3_9FIRM</name>
<organism evidence="4 5">
    <name type="scientific">Acetivibrio saccincola</name>
    <dbReference type="NCBI Taxonomy" id="1677857"/>
    <lineage>
        <taxon>Bacteria</taxon>
        <taxon>Bacillati</taxon>
        <taxon>Bacillota</taxon>
        <taxon>Clostridia</taxon>
        <taxon>Eubacteriales</taxon>
        <taxon>Oscillospiraceae</taxon>
        <taxon>Acetivibrio</taxon>
    </lineage>
</organism>
<dbReference type="EMBL" id="NEMB01000003">
    <property type="protein sequence ID" value="PQQ65855.1"/>
    <property type="molecule type" value="Genomic_DNA"/>
</dbReference>
<dbReference type="InterPro" id="IPR018604">
    <property type="entry name" value="YycI-like"/>
</dbReference>
<keyword evidence="2" id="KW-0812">Transmembrane</keyword>
<evidence type="ECO:0000313" key="4">
    <source>
        <dbReference type="EMBL" id="PQQ65855.1"/>
    </source>
</evidence>
<comment type="caution">
    <text evidence="4">The sequence shown here is derived from an EMBL/GenBank/DDBJ whole genome shotgun (WGS) entry which is preliminary data.</text>
</comment>
<evidence type="ECO:0000259" key="3">
    <source>
        <dbReference type="Pfam" id="PF09648"/>
    </source>
</evidence>
<feature type="region of interest" description="Disordered" evidence="1">
    <location>
        <begin position="102"/>
        <end position="123"/>
    </location>
</feature>
<dbReference type="AlphaFoldDB" id="A0A2S8R7U3"/>
<reference evidence="4 5" key="1">
    <citation type="journal article" date="2018" name="Syst. Appl. Microbiol.">
        <title>Characterization and high-quality draft genome sequence of Herbivorax saccincola A7, an anaerobic, alkaliphilic, thermophilic, cellulolytic, and xylanolytic bacterium.</title>
        <authorList>
            <person name="Aikawa S."/>
            <person name="Baramee S."/>
            <person name="Sermsathanaswadi J."/>
            <person name="Thianheng P."/>
            <person name="Tachaapaikoon C."/>
            <person name="Shikata A."/>
            <person name="Waeonukul R."/>
            <person name="Pason P."/>
            <person name="Ratanakhanokchai K."/>
            <person name="Kosugi A."/>
        </authorList>
    </citation>
    <scope>NUCLEOTIDE SEQUENCE [LARGE SCALE GENOMIC DNA]</scope>
    <source>
        <strain evidence="4 5">A7</strain>
    </source>
</reference>
<gene>
    <name evidence="4" type="ORF">B9R14_03115</name>
</gene>
<accession>A0A2S8R7U3</accession>